<reference evidence="1 2" key="1">
    <citation type="submission" date="2024-06" db="EMBL/GenBank/DDBJ databases">
        <title>Genomic Encyclopedia of Type Strains, Phase V (KMG-V): Genome sequencing to study the core and pangenomes of soil and plant-associated prokaryotes.</title>
        <authorList>
            <person name="Whitman W."/>
        </authorList>
    </citation>
    <scope>NUCLEOTIDE SEQUENCE [LARGE SCALE GENOMIC DNA]</scope>
    <source>
        <strain evidence="1 2">NE40</strain>
    </source>
</reference>
<evidence type="ECO:0000313" key="1">
    <source>
        <dbReference type="EMBL" id="MET4758171.1"/>
    </source>
</evidence>
<name>A0ABV2SK73_9GAMM</name>
<proteinExistence type="predicted"/>
<gene>
    <name evidence="1" type="ORF">V5J35_003363</name>
</gene>
<sequence>MTQGADLRPETGFRGIWIRDCYKRLTNIVSCRESTGDIGWKICFMGFREGYCYKTIVFYIFIDTQAEQLAGFQPETKHKKQTCFQV</sequence>
<organism evidence="1 2">
    <name type="scientific">Endozoicomonas lisbonensis</name>
    <dbReference type="NCBI Taxonomy" id="3120522"/>
    <lineage>
        <taxon>Bacteria</taxon>
        <taxon>Pseudomonadati</taxon>
        <taxon>Pseudomonadota</taxon>
        <taxon>Gammaproteobacteria</taxon>
        <taxon>Oceanospirillales</taxon>
        <taxon>Endozoicomonadaceae</taxon>
        <taxon>Endozoicomonas</taxon>
    </lineage>
</organism>
<accession>A0ABV2SK73</accession>
<dbReference type="RefSeq" id="WP_354008276.1">
    <property type="nucleotide sequence ID" value="NZ_JBEWTA010000001.1"/>
</dbReference>
<evidence type="ECO:0000313" key="2">
    <source>
        <dbReference type="Proteomes" id="UP001549366"/>
    </source>
</evidence>
<protein>
    <recommendedName>
        <fullName evidence="3">Transposase DDE domain-containing protein</fullName>
    </recommendedName>
</protein>
<dbReference type="Proteomes" id="UP001549366">
    <property type="component" value="Unassembled WGS sequence"/>
</dbReference>
<keyword evidence="2" id="KW-1185">Reference proteome</keyword>
<comment type="caution">
    <text evidence="1">The sequence shown here is derived from an EMBL/GenBank/DDBJ whole genome shotgun (WGS) entry which is preliminary data.</text>
</comment>
<evidence type="ECO:0008006" key="3">
    <source>
        <dbReference type="Google" id="ProtNLM"/>
    </source>
</evidence>
<dbReference type="EMBL" id="JBEWTB010000002">
    <property type="protein sequence ID" value="MET4758171.1"/>
    <property type="molecule type" value="Genomic_DNA"/>
</dbReference>